<name>A0A8J7Z8U8_9CYAN</name>
<keyword evidence="2" id="KW-1185">Reference proteome</keyword>
<dbReference type="EMBL" id="WVIE01000017">
    <property type="protein sequence ID" value="NDJ18538.1"/>
    <property type="molecule type" value="Genomic_DNA"/>
</dbReference>
<comment type="caution">
    <text evidence="1">The sequence shown here is derived from an EMBL/GenBank/DDBJ whole genome shotgun (WGS) entry which is preliminary data.</text>
</comment>
<reference evidence="1" key="1">
    <citation type="submission" date="2019-12" db="EMBL/GenBank/DDBJ databases">
        <title>High-Quality draft genome sequences of three cyanobacteria isolated from the limestone walls of the Old Cathedral of Coimbra.</title>
        <authorList>
            <person name="Tiago I."/>
            <person name="Soares F."/>
            <person name="Portugal A."/>
        </authorList>
    </citation>
    <scope>NUCLEOTIDE SEQUENCE</scope>
    <source>
        <strain evidence="1">A</strain>
    </source>
</reference>
<dbReference type="AlphaFoldDB" id="A0A8J7Z8U8"/>
<gene>
    <name evidence="1" type="ORF">GS601_14760</name>
</gene>
<organism evidence="1 2">
    <name type="scientific">Myxacorys almedinensis A</name>
    <dbReference type="NCBI Taxonomy" id="2690445"/>
    <lineage>
        <taxon>Bacteria</taxon>
        <taxon>Bacillati</taxon>
        <taxon>Cyanobacteriota</taxon>
        <taxon>Cyanophyceae</taxon>
        <taxon>Leptolyngbyales</taxon>
        <taxon>Leptolyngbyaceae</taxon>
        <taxon>Myxacorys</taxon>
        <taxon>Myxacorys almedinensis</taxon>
    </lineage>
</organism>
<accession>A0A8J7Z8U8</accession>
<protein>
    <submittedName>
        <fullName evidence="1">Uncharacterized protein</fullName>
    </submittedName>
</protein>
<proteinExistence type="predicted"/>
<evidence type="ECO:0000313" key="2">
    <source>
        <dbReference type="Proteomes" id="UP000646053"/>
    </source>
</evidence>
<evidence type="ECO:0000313" key="1">
    <source>
        <dbReference type="EMBL" id="NDJ18538.1"/>
    </source>
</evidence>
<dbReference type="Proteomes" id="UP000646053">
    <property type="component" value="Unassembled WGS sequence"/>
</dbReference>
<sequence length="154" mass="17519">MLDAAQAQALHGSEGDGCWNPKVCYSRRSYARHRDRKNQQRNRSRQESVLKTLEVEIPEFAYLYYAVLVVYRAAGGDTPVHAISAQVWQGQQQIAIVEPIHCVGMVPSQVHLYVRKLLALLDEEYGTRKFASLERIDPQQCPMHPCLHHPLVVA</sequence>